<dbReference type="Pfam" id="PF04101">
    <property type="entry name" value="Glyco_tran_28_C"/>
    <property type="match status" value="1"/>
</dbReference>
<accession>A0A1H3Z670</accession>
<evidence type="ECO:0000259" key="6">
    <source>
        <dbReference type="Pfam" id="PF04101"/>
    </source>
</evidence>
<dbReference type="NCBIfam" id="NF041548">
    <property type="entry name" value="PssE"/>
    <property type="match status" value="1"/>
</dbReference>
<proteinExistence type="inferred from homology"/>
<comment type="similarity">
    <text evidence="2">Belongs to the glycosyltransferase 28 family.</text>
</comment>
<dbReference type="InterPro" id="IPR039042">
    <property type="entry name" value="Alg13-like"/>
</dbReference>
<dbReference type="Proteomes" id="UP000199397">
    <property type="component" value="Unassembled WGS sequence"/>
</dbReference>
<dbReference type="PANTHER" id="PTHR12867">
    <property type="entry name" value="GLYCOSYL TRANSFERASE-RELATED"/>
    <property type="match status" value="1"/>
</dbReference>
<keyword evidence="4 7" id="KW-0808">Transferase</keyword>
<dbReference type="InterPro" id="IPR048097">
    <property type="entry name" value="Cps14G-like"/>
</dbReference>
<evidence type="ECO:0000256" key="4">
    <source>
        <dbReference type="ARBA" id="ARBA00022679"/>
    </source>
</evidence>
<sequence length="164" mass="19078">MTLSSPDASNKKTRILVITGTTGFDSLVRKIDESRELEQNYEITLQIGEGVYRPKYKAWFDFDKSLRDKLAHYDFFITHAGAGTIFMLLEHKKRVLVVPNVERPDKHQAELANYVRSQKLCAVCDHVQEIVPAILAIDRHTQHLQPYEKVEFNAVREVLRYIYE</sequence>
<dbReference type="RefSeq" id="WP_175517846.1">
    <property type="nucleotide sequence ID" value="NZ_FNQP01000005.1"/>
</dbReference>
<evidence type="ECO:0000256" key="5">
    <source>
        <dbReference type="ARBA" id="ARBA00022824"/>
    </source>
</evidence>
<dbReference type="AlphaFoldDB" id="A0A1H3Z670"/>
<evidence type="ECO:0000256" key="3">
    <source>
        <dbReference type="ARBA" id="ARBA00022676"/>
    </source>
</evidence>
<dbReference type="EMBL" id="FNQP01000005">
    <property type="protein sequence ID" value="SEA18871.1"/>
    <property type="molecule type" value="Genomic_DNA"/>
</dbReference>
<dbReference type="InterPro" id="IPR007235">
    <property type="entry name" value="Glyco_trans_28_C"/>
</dbReference>
<gene>
    <name evidence="7" type="ORF">SAMN05660964_01061</name>
</gene>
<evidence type="ECO:0000313" key="8">
    <source>
        <dbReference type="Proteomes" id="UP000199397"/>
    </source>
</evidence>
<keyword evidence="8" id="KW-1185">Reference proteome</keyword>
<keyword evidence="3 7" id="KW-0328">Glycosyltransferase</keyword>
<evidence type="ECO:0000256" key="1">
    <source>
        <dbReference type="ARBA" id="ARBA00004240"/>
    </source>
</evidence>
<reference evidence="7 8" key="1">
    <citation type="submission" date="2016-10" db="EMBL/GenBank/DDBJ databases">
        <authorList>
            <person name="de Groot N.N."/>
        </authorList>
    </citation>
    <scope>NUCLEOTIDE SEQUENCE [LARGE SCALE GENOMIC DNA]</scope>
    <source>
        <strain evidence="7 8">DSM 21228</strain>
    </source>
</reference>
<organism evidence="7 8">
    <name type="scientific">Thiothrix caldifontis</name>
    <dbReference type="NCBI Taxonomy" id="525918"/>
    <lineage>
        <taxon>Bacteria</taxon>
        <taxon>Pseudomonadati</taxon>
        <taxon>Pseudomonadota</taxon>
        <taxon>Gammaproteobacteria</taxon>
        <taxon>Thiotrichales</taxon>
        <taxon>Thiotrichaceae</taxon>
        <taxon>Thiothrix</taxon>
    </lineage>
</organism>
<dbReference type="PANTHER" id="PTHR12867:SF6">
    <property type="entry name" value="N-ACETYLGLUCOSAMINYLDIPHOSPHODOLICHOL N-ACETYLGLUCOSAMINYLTRANSFERASE"/>
    <property type="match status" value="1"/>
</dbReference>
<protein>
    <submittedName>
        <fullName evidence="7">Beta-1,4-N-acetylglucosaminyltransferase</fullName>
    </submittedName>
</protein>
<name>A0A1H3Z670_9GAMM</name>
<keyword evidence="5" id="KW-0256">Endoplasmic reticulum</keyword>
<dbReference type="GO" id="GO:0016758">
    <property type="term" value="F:hexosyltransferase activity"/>
    <property type="evidence" value="ECO:0007669"/>
    <property type="project" value="InterPro"/>
</dbReference>
<dbReference type="Gene3D" id="3.40.50.2000">
    <property type="entry name" value="Glycogen Phosphorylase B"/>
    <property type="match status" value="1"/>
</dbReference>
<dbReference type="STRING" id="525918.SAMN05660964_01061"/>
<evidence type="ECO:0000256" key="2">
    <source>
        <dbReference type="ARBA" id="ARBA00006962"/>
    </source>
</evidence>
<dbReference type="SUPFAM" id="SSF53756">
    <property type="entry name" value="UDP-Glycosyltransferase/glycogen phosphorylase"/>
    <property type="match status" value="1"/>
</dbReference>
<evidence type="ECO:0000313" key="7">
    <source>
        <dbReference type="EMBL" id="SEA18871.1"/>
    </source>
</evidence>
<feature type="domain" description="Glycosyl transferase family 28 C-terminal" evidence="6">
    <location>
        <begin position="15"/>
        <end position="125"/>
    </location>
</feature>
<comment type="subcellular location">
    <subcellularLocation>
        <location evidence="1">Endoplasmic reticulum</location>
    </subcellularLocation>
</comment>
<dbReference type="GO" id="GO:0006488">
    <property type="term" value="P:dolichol-linked oligosaccharide biosynthetic process"/>
    <property type="evidence" value="ECO:0007669"/>
    <property type="project" value="InterPro"/>
</dbReference>